<name>E3MXV0_CAERE</name>
<dbReference type="SUPFAM" id="SSF57850">
    <property type="entry name" value="RING/U-box"/>
    <property type="match status" value="1"/>
</dbReference>
<dbReference type="InterPro" id="IPR013083">
    <property type="entry name" value="Znf_RING/FYVE/PHD"/>
</dbReference>
<dbReference type="PANTHER" id="PTHR47156:SF10">
    <property type="entry name" value="E3 UBIQUITIN-PROTEIN LIGASE TRIM-21-RELATED"/>
    <property type="match status" value="1"/>
</dbReference>
<dbReference type="Proteomes" id="UP000008281">
    <property type="component" value="Unassembled WGS sequence"/>
</dbReference>
<dbReference type="Gene3D" id="3.30.40.10">
    <property type="entry name" value="Zinc/RING finger domain, C3HC4 (zinc finger)"/>
    <property type="match status" value="1"/>
</dbReference>
<evidence type="ECO:0000256" key="4">
    <source>
        <dbReference type="PROSITE-ProRule" id="PRU00175"/>
    </source>
</evidence>
<gene>
    <name evidence="7" type="ORF">CRE_26752</name>
</gene>
<dbReference type="PANTHER" id="PTHR47156">
    <property type="entry name" value="PROTEIN CBG20824"/>
    <property type="match status" value="1"/>
</dbReference>
<keyword evidence="3" id="KW-0862">Zinc</keyword>
<keyword evidence="8" id="KW-1185">Reference proteome</keyword>
<dbReference type="PROSITE" id="PS50089">
    <property type="entry name" value="ZF_RING_2"/>
    <property type="match status" value="1"/>
</dbReference>
<feature type="compositionally biased region" description="Basic and acidic residues" evidence="5">
    <location>
        <begin position="8"/>
        <end position="29"/>
    </location>
</feature>
<dbReference type="EMBL" id="DS268493">
    <property type="protein sequence ID" value="EFP11772.1"/>
    <property type="molecule type" value="Genomic_DNA"/>
</dbReference>
<dbReference type="OrthoDB" id="6106880at2759"/>
<dbReference type="SMART" id="SM00184">
    <property type="entry name" value="RING"/>
    <property type="match status" value="1"/>
</dbReference>
<dbReference type="InterPro" id="IPR001841">
    <property type="entry name" value="Znf_RING"/>
</dbReference>
<evidence type="ECO:0000313" key="7">
    <source>
        <dbReference type="EMBL" id="EFP11772.1"/>
    </source>
</evidence>
<dbReference type="eggNOG" id="KOG4185">
    <property type="taxonomic scope" value="Eukaryota"/>
</dbReference>
<sequence>MEQQTEISLEKEFEKTMTMKQREGKEEQKKKETLPWKLCTICSEEYGEEGDRTPRNLDCGHTLCLGCCKMIVQLNKIQCPFCRVDTQLIGRTVSNLPKNYLALSM</sequence>
<reference evidence="7" key="1">
    <citation type="submission" date="2007-07" db="EMBL/GenBank/DDBJ databases">
        <title>PCAP assembly of the Caenorhabditis remanei genome.</title>
        <authorList>
            <consortium name="The Caenorhabditis remanei Sequencing Consortium"/>
            <person name="Wilson R.K."/>
        </authorList>
    </citation>
    <scope>NUCLEOTIDE SEQUENCE [LARGE SCALE GENOMIC DNA]</scope>
    <source>
        <strain evidence="7">PB4641</strain>
    </source>
</reference>
<accession>E3MXV0</accession>
<evidence type="ECO:0000313" key="8">
    <source>
        <dbReference type="Proteomes" id="UP000008281"/>
    </source>
</evidence>
<dbReference type="Pfam" id="PF13445">
    <property type="entry name" value="zf-RING_UBOX"/>
    <property type="match status" value="1"/>
</dbReference>
<dbReference type="InParanoid" id="E3MXV0"/>
<keyword evidence="2 4" id="KW-0863">Zinc-finger</keyword>
<keyword evidence="1" id="KW-0479">Metal-binding</keyword>
<feature type="region of interest" description="Disordered" evidence="5">
    <location>
        <begin position="1"/>
        <end position="29"/>
    </location>
</feature>
<dbReference type="InterPro" id="IPR052667">
    <property type="entry name" value="E3_ubiquitin-ligase_RING"/>
</dbReference>
<dbReference type="InterPro" id="IPR027370">
    <property type="entry name" value="Znf-RING_euk"/>
</dbReference>
<dbReference type="HOGENOM" id="CLU_2239119_0_0_1"/>
<evidence type="ECO:0000256" key="2">
    <source>
        <dbReference type="ARBA" id="ARBA00022771"/>
    </source>
</evidence>
<evidence type="ECO:0000256" key="1">
    <source>
        <dbReference type="ARBA" id="ARBA00022723"/>
    </source>
</evidence>
<evidence type="ECO:0000259" key="6">
    <source>
        <dbReference type="PROSITE" id="PS50089"/>
    </source>
</evidence>
<proteinExistence type="predicted"/>
<dbReference type="STRING" id="31234.E3MXV0"/>
<protein>
    <recommendedName>
        <fullName evidence="6">RING-type domain-containing protein</fullName>
    </recommendedName>
</protein>
<feature type="domain" description="RING-type" evidence="6">
    <location>
        <begin position="39"/>
        <end position="83"/>
    </location>
</feature>
<dbReference type="AlphaFoldDB" id="E3MXV0"/>
<evidence type="ECO:0000256" key="3">
    <source>
        <dbReference type="ARBA" id="ARBA00022833"/>
    </source>
</evidence>
<dbReference type="GO" id="GO:0008270">
    <property type="term" value="F:zinc ion binding"/>
    <property type="evidence" value="ECO:0007669"/>
    <property type="project" value="UniProtKB-KW"/>
</dbReference>
<evidence type="ECO:0000256" key="5">
    <source>
        <dbReference type="SAM" id="MobiDB-lite"/>
    </source>
</evidence>
<organism evidence="8">
    <name type="scientific">Caenorhabditis remanei</name>
    <name type="common">Caenorhabditis vulgaris</name>
    <dbReference type="NCBI Taxonomy" id="31234"/>
    <lineage>
        <taxon>Eukaryota</taxon>
        <taxon>Metazoa</taxon>
        <taxon>Ecdysozoa</taxon>
        <taxon>Nematoda</taxon>
        <taxon>Chromadorea</taxon>
        <taxon>Rhabditida</taxon>
        <taxon>Rhabditina</taxon>
        <taxon>Rhabditomorpha</taxon>
        <taxon>Rhabditoidea</taxon>
        <taxon>Rhabditidae</taxon>
        <taxon>Peloderinae</taxon>
        <taxon>Caenorhabditis</taxon>
    </lineage>
</organism>